<sequence length="108" mass="11715">MHLLRKLAHSTSPLVHPSTNVPDQANQPSSSVTANSSSNVNFKVLFCGGASALHFTADLHNHAKELAQRNAAIDMQLEKDRVVLKKTLKILLLGGPESGKSTIFKQMK</sequence>
<gene>
    <name evidence="2" type="ORF">WR25_11127</name>
    <name evidence="3" type="ORF">WR25_15886</name>
</gene>
<evidence type="ECO:0000313" key="4">
    <source>
        <dbReference type="Proteomes" id="UP000218231"/>
    </source>
</evidence>
<evidence type="ECO:0000256" key="1">
    <source>
        <dbReference type="SAM" id="MobiDB-lite"/>
    </source>
</evidence>
<name>A0A2A2JJH3_9BILA</name>
<dbReference type="STRING" id="2018661.A0A2A2JJH3"/>
<proteinExistence type="predicted"/>
<reference evidence="2 4" key="1">
    <citation type="journal article" date="2017" name="Curr. Biol.">
        <title>Genome architecture and evolution of a unichromosomal asexual nematode.</title>
        <authorList>
            <person name="Fradin H."/>
            <person name="Zegar C."/>
            <person name="Gutwein M."/>
            <person name="Lucas J."/>
            <person name="Kovtun M."/>
            <person name="Corcoran D."/>
            <person name="Baugh L.R."/>
            <person name="Kiontke K."/>
            <person name="Gunsalus K."/>
            <person name="Fitch D.H."/>
            <person name="Piano F."/>
        </authorList>
    </citation>
    <scope>NUCLEOTIDE SEQUENCE [LARGE SCALE GENOMIC DNA]</scope>
    <source>
        <strain evidence="2">PF1309</strain>
    </source>
</reference>
<evidence type="ECO:0000313" key="3">
    <source>
        <dbReference type="EMBL" id="PAV85562.1"/>
    </source>
</evidence>
<dbReference type="EMBL" id="LIAE01010401">
    <property type="protein sequence ID" value="PAV61702.1"/>
    <property type="molecule type" value="Genomic_DNA"/>
</dbReference>
<dbReference type="AlphaFoldDB" id="A0A2A2JJH3"/>
<protein>
    <submittedName>
        <fullName evidence="2">Uncharacterized protein</fullName>
    </submittedName>
</protein>
<organism evidence="2 4">
    <name type="scientific">Diploscapter pachys</name>
    <dbReference type="NCBI Taxonomy" id="2018661"/>
    <lineage>
        <taxon>Eukaryota</taxon>
        <taxon>Metazoa</taxon>
        <taxon>Ecdysozoa</taxon>
        <taxon>Nematoda</taxon>
        <taxon>Chromadorea</taxon>
        <taxon>Rhabditida</taxon>
        <taxon>Rhabditina</taxon>
        <taxon>Rhabditomorpha</taxon>
        <taxon>Rhabditoidea</taxon>
        <taxon>Rhabditidae</taxon>
        <taxon>Diploscapter</taxon>
    </lineage>
</organism>
<feature type="compositionally biased region" description="Polar residues" evidence="1">
    <location>
        <begin position="9"/>
        <end position="28"/>
    </location>
</feature>
<comment type="caution">
    <text evidence="2">The sequence shown here is derived from an EMBL/GenBank/DDBJ whole genome shotgun (WGS) entry which is preliminary data.</text>
</comment>
<dbReference type="InterPro" id="IPR027417">
    <property type="entry name" value="P-loop_NTPase"/>
</dbReference>
<dbReference type="Gene3D" id="3.40.50.300">
    <property type="entry name" value="P-loop containing nucleotide triphosphate hydrolases"/>
    <property type="match status" value="1"/>
</dbReference>
<accession>A0A2A2JJH3</accession>
<dbReference type="OrthoDB" id="5905272at2759"/>
<keyword evidence="4" id="KW-1185">Reference proteome</keyword>
<dbReference type="SUPFAM" id="SSF52540">
    <property type="entry name" value="P-loop containing nucleoside triphosphate hydrolases"/>
    <property type="match status" value="1"/>
</dbReference>
<dbReference type="Proteomes" id="UP000218231">
    <property type="component" value="Unassembled WGS sequence"/>
</dbReference>
<evidence type="ECO:0000313" key="2">
    <source>
        <dbReference type="EMBL" id="PAV61702.1"/>
    </source>
</evidence>
<dbReference type="EMBL" id="LIAE01006759">
    <property type="protein sequence ID" value="PAV85562.1"/>
    <property type="molecule type" value="Genomic_DNA"/>
</dbReference>
<feature type="region of interest" description="Disordered" evidence="1">
    <location>
        <begin position="1"/>
        <end position="36"/>
    </location>
</feature>